<keyword evidence="4" id="KW-0418">Kinase</keyword>
<dbReference type="Gene3D" id="1.10.510.10">
    <property type="entry name" value="Transferase(Phosphotransferase) domain 1"/>
    <property type="match status" value="1"/>
</dbReference>
<dbReference type="GO" id="GO:0036481">
    <property type="term" value="P:intrinsic apoptotic signaling pathway in response to hydrogen peroxide"/>
    <property type="evidence" value="ECO:0007669"/>
    <property type="project" value="Ensembl"/>
</dbReference>
<name>A0A8C9KC32_PANTA</name>
<sequence length="303" mass="33818">MEYLGGGSALDLLKPGPLEETYIATILREILKGLDYLHSERKIHRDIKAANVLLSEQGDVKLADFGVAGQLTDTQIKRNTFVGTPFWMAPEVIKQSAYDFKADIWSLGITAIELAKGEPPNSDLHPMRVLFLIPKNSPPTLEGHHSKPFKEFVEACLTTDPRFRPTAKELLKHKFITRYTKKTSFLTELIDRYKRWKSEGHGEESSSEDSDMGREAFRGSFLVGASEPRAPGSAVPVRLPVVSPQLKEKHRQSGGGVGALEELENAFSLAEESCPGISDKLMAHLVERVQRFSHNRNHLTSSR</sequence>
<dbReference type="SMART" id="SM00220">
    <property type="entry name" value="S_TKc"/>
    <property type="match status" value="1"/>
</dbReference>
<keyword evidence="8" id="KW-1185">Reference proteome</keyword>
<dbReference type="GO" id="GO:0004674">
    <property type="term" value="F:protein serine/threonine kinase activity"/>
    <property type="evidence" value="ECO:0007669"/>
    <property type="project" value="UniProtKB-KW"/>
</dbReference>
<feature type="domain" description="Protein kinase" evidence="6">
    <location>
        <begin position="1"/>
        <end position="176"/>
    </location>
</feature>
<dbReference type="PANTHER" id="PTHR48012">
    <property type="entry name" value="STERILE20-LIKE KINASE, ISOFORM B-RELATED"/>
    <property type="match status" value="1"/>
</dbReference>
<protein>
    <submittedName>
        <fullName evidence="7">Serine/threonine kinase 25</fullName>
    </submittedName>
</protein>
<evidence type="ECO:0000256" key="4">
    <source>
        <dbReference type="ARBA" id="ARBA00022777"/>
    </source>
</evidence>
<keyword evidence="2" id="KW-0723">Serine/threonine-protein kinase</keyword>
<keyword evidence="4" id="KW-0808">Transferase</keyword>
<dbReference type="Pfam" id="PF00069">
    <property type="entry name" value="Pkinase"/>
    <property type="match status" value="1"/>
</dbReference>
<dbReference type="InterPro" id="IPR050629">
    <property type="entry name" value="STE20/SPS1-PAK"/>
</dbReference>
<dbReference type="GO" id="GO:0032874">
    <property type="term" value="P:positive regulation of stress-activated MAPK cascade"/>
    <property type="evidence" value="ECO:0007669"/>
    <property type="project" value="Ensembl"/>
</dbReference>
<evidence type="ECO:0000256" key="3">
    <source>
        <dbReference type="ARBA" id="ARBA00022741"/>
    </source>
</evidence>
<reference evidence="7" key="1">
    <citation type="submission" date="2025-08" db="UniProtKB">
        <authorList>
            <consortium name="Ensembl"/>
        </authorList>
    </citation>
    <scope>IDENTIFICATION</scope>
</reference>
<keyword evidence="3" id="KW-0547">Nucleotide-binding</keyword>
<dbReference type="GO" id="GO:0007409">
    <property type="term" value="P:axonogenesis"/>
    <property type="evidence" value="ECO:0007669"/>
    <property type="project" value="Ensembl"/>
</dbReference>
<dbReference type="InterPro" id="IPR046409">
    <property type="entry name" value="PDC10_dimerisation_sf"/>
</dbReference>
<evidence type="ECO:0000256" key="5">
    <source>
        <dbReference type="ARBA" id="ARBA00022840"/>
    </source>
</evidence>
<dbReference type="Ensembl" id="ENSPTIT00000024044.1">
    <property type="protein sequence ID" value="ENSPTIP00000019719.1"/>
    <property type="gene ID" value="ENSPTIG00000017429.1"/>
</dbReference>
<dbReference type="GO" id="GO:0005524">
    <property type="term" value="F:ATP binding"/>
    <property type="evidence" value="ECO:0007669"/>
    <property type="project" value="UniProtKB-KW"/>
</dbReference>
<dbReference type="GO" id="GO:0090443">
    <property type="term" value="C:FAR/SIN/STRIPAK complex"/>
    <property type="evidence" value="ECO:0007669"/>
    <property type="project" value="Ensembl"/>
</dbReference>
<proteinExistence type="inferred from homology"/>
<accession>A0A8C9KC32</accession>
<dbReference type="GO" id="GO:0051683">
    <property type="term" value="P:establishment of Golgi localization"/>
    <property type="evidence" value="ECO:0007669"/>
    <property type="project" value="Ensembl"/>
</dbReference>
<dbReference type="Gene3D" id="1.10.12.70">
    <property type="match status" value="1"/>
</dbReference>
<evidence type="ECO:0000256" key="1">
    <source>
        <dbReference type="ARBA" id="ARBA00008874"/>
    </source>
</evidence>
<dbReference type="AlphaFoldDB" id="A0A8C9KC32"/>
<organism evidence="7 8">
    <name type="scientific">Panthera tigris altaica</name>
    <name type="common">Siberian tiger</name>
    <dbReference type="NCBI Taxonomy" id="74533"/>
    <lineage>
        <taxon>Eukaryota</taxon>
        <taxon>Metazoa</taxon>
        <taxon>Chordata</taxon>
        <taxon>Craniata</taxon>
        <taxon>Vertebrata</taxon>
        <taxon>Euteleostomi</taxon>
        <taxon>Mammalia</taxon>
        <taxon>Eutheria</taxon>
        <taxon>Laurasiatheria</taxon>
        <taxon>Carnivora</taxon>
        <taxon>Feliformia</taxon>
        <taxon>Felidae</taxon>
        <taxon>Pantherinae</taxon>
        <taxon>Panthera</taxon>
    </lineage>
</organism>
<dbReference type="Proteomes" id="UP000675900">
    <property type="component" value="Unassembled WGS sequence"/>
</dbReference>
<gene>
    <name evidence="7" type="primary">STK25</name>
</gene>
<dbReference type="FunFam" id="1.10.510.10:FF:000022">
    <property type="entry name" value="Serine/threonine-protein kinase 24"/>
    <property type="match status" value="1"/>
</dbReference>
<evidence type="ECO:0000256" key="2">
    <source>
        <dbReference type="ARBA" id="ARBA00022527"/>
    </source>
</evidence>
<dbReference type="InterPro" id="IPR011009">
    <property type="entry name" value="Kinase-like_dom_sf"/>
</dbReference>
<dbReference type="PROSITE" id="PS50011">
    <property type="entry name" value="PROTEIN_KINASE_DOM"/>
    <property type="match status" value="1"/>
</dbReference>
<dbReference type="GO" id="GO:0007163">
    <property type="term" value="P:establishment or maintenance of cell polarity"/>
    <property type="evidence" value="ECO:0007669"/>
    <property type="project" value="Ensembl"/>
</dbReference>
<dbReference type="GO" id="GO:0090168">
    <property type="term" value="P:Golgi reassembly"/>
    <property type="evidence" value="ECO:0007669"/>
    <property type="project" value="Ensembl"/>
</dbReference>
<keyword evidence="5" id="KW-0067">ATP-binding</keyword>
<comment type="similarity">
    <text evidence="1">Belongs to the protein kinase superfamily. STE Ser/Thr protein kinase family. STE20 subfamily.</text>
</comment>
<dbReference type="PANTHER" id="PTHR48012:SF9">
    <property type="entry name" value="SERINE_THREONINE-PROTEIN KINASE 25"/>
    <property type="match status" value="1"/>
</dbReference>
<dbReference type="SUPFAM" id="SSF56112">
    <property type="entry name" value="Protein kinase-like (PK-like)"/>
    <property type="match status" value="1"/>
</dbReference>
<evidence type="ECO:0000313" key="8">
    <source>
        <dbReference type="Proteomes" id="UP000675900"/>
    </source>
</evidence>
<dbReference type="GeneTree" id="ENSGT00940000153476"/>
<reference evidence="7" key="2">
    <citation type="submission" date="2025-09" db="UniProtKB">
        <authorList>
            <consortium name="Ensembl"/>
        </authorList>
    </citation>
    <scope>IDENTIFICATION</scope>
</reference>
<dbReference type="GO" id="GO:0042803">
    <property type="term" value="F:protein homodimerization activity"/>
    <property type="evidence" value="ECO:0007669"/>
    <property type="project" value="Ensembl"/>
</dbReference>
<dbReference type="GO" id="GO:0005794">
    <property type="term" value="C:Golgi apparatus"/>
    <property type="evidence" value="ECO:0007669"/>
    <property type="project" value="Ensembl"/>
</dbReference>
<evidence type="ECO:0000259" key="6">
    <source>
        <dbReference type="PROSITE" id="PS50011"/>
    </source>
</evidence>
<dbReference type="GO" id="GO:0050772">
    <property type="term" value="P:positive regulation of axonogenesis"/>
    <property type="evidence" value="ECO:0007669"/>
    <property type="project" value="Ensembl"/>
</dbReference>
<dbReference type="InterPro" id="IPR000719">
    <property type="entry name" value="Prot_kinase_dom"/>
</dbReference>
<evidence type="ECO:0000313" key="7">
    <source>
        <dbReference type="Ensembl" id="ENSPTIP00000019719.1"/>
    </source>
</evidence>